<dbReference type="EMBL" id="JAIXMP010000061">
    <property type="protein sequence ID" value="KAI9244275.1"/>
    <property type="molecule type" value="Genomic_DNA"/>
</dbReference>
<comment type="caution">
    <text evidence="1">The sequence shown here is derived from an EMBL/GenBank/DDBJ whole genome shotgun (WGS) entry which is preliminary data.</text>
</comment>
<reference evidence="1" key="1">
    <citation type="journal article" date="2022" name="IScience">
        <title>Evolution of zygomycete secretomes and the origins of terrestrial fungal ecologies.</title>
        <authorList>
            <person name="Chang Y."/>
            <person name="Wang Y."/>
            <person name="Mondo S."/>
            <person name="Ahrendt S."/>
            <person name="Andreopoulos W."/>
            <person name="Barry K."/>
            <person name="Beard J."/>
            <person name="Benny G.L."/>
            <person name="Blankenship S."/>
            <person name="Bonito G."/>
            <person name="Cuomo C."/>
            <person name="Desiro A."/>
            <person name="Gervers K.A."/>
            <person name="Hundley H."/>
            <person name="Kuo A."/>
            <person name="LaButti K."/>
            <person name="Lang B.F."/>
            <person name="Lipzen A."/>
            <person name="O'Donnell K."/>
            <person name="Pangilinan J."/>
            <person name="Reynolds N."/>
            <person name="Sandor L."/>
            <person name="Smith M.E."/>
            <person name="Tsang A."/>
            <person name="Grigoriev I.V."/>
            <person name="Stajich J.E."/>
            <person name="Spatafora J.W."/>
        </authorList>
    </citation>
    <scope>NUCLEOTIDE SEQUENCE</scope>
    <source>
        <strain evidence="1">RSA 2281</strain>
    </source>
</reference>
<dbReference type="AlphaFoldDB" id="A0AAD5JWM2"/>
<dbReference type="PANTHER" id="PTHR40050:SF1">
    <property type="entry name" value="INNER SPORE COAT PROTEIN H"/>
    <property type="match status" value="1"/>
</dbReference>
<organism evidence="1 2">
    <name type="scientific">Phascolomyces articulosus</name>
    <dbReference type="NCBI Taxonomy" id="60185"/>
    <lineage>
        <taxon>Eukaryota</taxon>
        <taxon>Fungi</taxon>
        <taxon>Fungi incertae sedis</taxon>
        <taxon>Mucoromycota</taxon>
        <taxon>Mucoromycotina</taxon>
        <taxon>Mucoromycetes</taxon>
        <taxon>Mucorales</taxon>
        <taxon>Lichtheimiaceae</taxon>
        <taxon>Phascolomyces</taxon>
    </lineage>
</organism>
<dbReference type="Pfam" id="PF08757">
    <property type="entry name" value="CotH"/>
    <property type="match status" value="1"/>
</dbReference>
<evidence type="ECO:0000313" key="1">
    <source>
        <dbReference type="EMBL" id="KAI9244275.1"/>
    </source>
</evidence>
<accession>A0AAD5JWM2</accession>
<evidence type="ECO:0000313" key="2">
    <source>
        <dbReference type="Proteomes" id="UP001209540"/>
    </source>
</evidence>
<reference evidence="1" key="2">
    <citation type="submission" date="2023-02" db="EMBL/GenBank/DDBJ databases">
        <authorList>
            <consortium name="DOE Joint Genome Institute"/>
            <person name="Mondo S.J."/>
            <person name="Chang Y."/>
            <person name="Wang Y."/>
            <person name="Ahrendt S."/>
            <person name="Andreopoulos W."/>
            <person name="Barry K."/>
            <person name="Beard J."/>
            <person name="Benny G.L."/>
            <person name="Blankenship S."/>
            <person name="Bonito G."/>
            <person name="Cuomo C."/>
            <person name="Desiro A."/>
            <person name="Gervers K.A."/>
            <person name="Hundley H."/>
            <person name="Kuo A."/>
            <person name="LaButti K."/>
            <person name="Lang B.F."/>
            <person name="Lipzen A."/>
            <person name="O'Donnell K."/>
            <person name="Pangilinan J."/>
            <person name="Reynolds N."/>
            <person name="Sandor L."/>
            <person name="Smith M.W."/>
            <person name="Tsang A."/>
            <person name="Grigoriev I.V."/>
            <person name="Stajich J.E."/>
            <person name="Spatafora J.W."/>
        </authorList>
    </citation>
    <scope>NUCLEOTIDE SEQUENCE</scope>
    <source>
        <strain evidence="1">RSA 2281</strain>
    </source>
</reference>
<sequence>IAVVISNKPYRLKPSDTSSILYTGNVPSSPSLLSQEYYYAVIDNDGNIMEREPFTRSHQFHPNQEENSPNDFFNRTWTTKPVRQTPLILPPNHNSFPSDLHPTDEIPTFHFQANQHEIDNMHKNNLDEELHVMGTMTYIRHNVVKPFPNVRVKLGGRTARHAPKYSYNIKIDDSDEDEMDASKQLLYGCSRFKLRAIGNSDPAYIREYLAYKTLVSMGVPTTDVSFARVFINQQPMGLYIMIEHYQPSWLRMVFGNGDPNYKHGSLFFALKLPPVTYPENHFSNLEYYPDNKTTYTLGQYEIKEEPSDKKLGYEPLIEFTKFIHDVGSDDITAWNNKLDVDGFIRSMVHEFFAGLSDNMIFDFGNYFLYQDPSQNNQFTYMNVDLDNSLGRTTQQPMDQLLKGDFQSFALERKGQPPSPLITKILEKPKFLDQINKLVRKLNVQLFNLEVLGPIIDDVLVLIQDDVAWDKTLPKPGKKITAPHLNNYGEDPENLKRINERKKDSFSIIQSDMSLEQAVNGPIEGHISTISIKEWIKRKNEAVTMVLHNK</sequence>
<name>A0AAD5JWM2_9FUNG</name>
<dbReference type="InterPro" id="IPR014867">
    <property type="entry name" value="Spore_coat_CotH_CotH2/3/7"/>
</dbReference>
<dbReference type="Proteomes" id="UP001209540">
    <property type="component" value="Unassembled WGS sequence"/>
</dbReference>
<gene>
    <name evidence="1" type="ORF">BDA99DRAFT_448527</name>
</gene>
<dbReference type="PANTHER" id="PTHR40050">
    <property type="entry name" value="INNER SPORE COAT PROTEIN H"/>
    <property type="match status" value="1"/>
</dbReference>
<protein>
    <submittedName>
        <fullName evidence="1">Coth protein-domain-containing protein</fullName>
    </submittedName>
</protein>
<keyword evidence="2" id="KW-1185">Reference proteome</keyword>
<feature type="non-terminal residue" evidence="1">
    <location>
        <position position="549"/>
    </location>
</feature>
<proteinExistence type="predicted"/>